<evidence type="ECO:0000259" key="2">
    <source>
        <dbReference type="PROSITE" id="PS51352"/>
    </source>
</evidence>
<dbReference type="SUPFAM" id="SSF52833">
    <property type="entry name" value="Thioredoxin-like"/>
    <property type="match status" value="1"/>
</dbReference>
<dbReference type="GO" id="GO:0005634">
    <property type="term" value="C:nucleus"/>
    <property type="evidence" value="ECO:0007669"/>
    <property type="project" value="TreeGrafter"/>
</dbReference>
<dbReference type="Pfam" id="PF13905">
    <property type="entry name" value="Thioredoxin_8"/>
    <property type="match status" value="1"/>
</dbReference>
<gene>
    <name evidence="3" type="ORF">CLEI1391_LOCUS17220</name>
</gene>
<organism evidence="3">
    <name type="scientific">Chlamydomonas leiostraca</name>
    <dbReference type="NCBI Taxonomy" id="1034604"/>
    <lineage>
        <taxon>Eukaryota</taxon>
        <taxon>Viridiplantae</taxon>
        <taxon>Chlorophyta</taxon>
        <taxon>core chlorophytes</taxon>
        <taxon>Chlorophyceae</taxon>
        <taxon>CS clade</taxon>
        <taxon>Chlamydomonadales</taxon>
        <taxon>Chlamydomonadaceae</taxon>
        <taxon>Chlamydomonas</taxon>
    </lineage>
</organism>
<dbReference type="AlphaFoldDB" id="A0A7S0S358"/>
<keyword evidence="1" id="KW-1133">Transmembrane helix</keyword>
<dbReference type="PROSITE" id="PS51352">
    <property type="entry name" value="THIOREDOXIN_2"/>
    <property type="match status" value="1"/>
</dbReference>
<reference evidence="3" key="1">
    <citation type="submission" date="2021-01" db="EMBL/GenBank/DDBJ databases">
        <authorList>
            <person name="Corre E."/>
            <person name="Pelletier E."/>
            <person name="Niang G."/>
            <person name="Scheremetjew M."/>
            <person name="Finn R."/>
            <person name="Kale V."/>
            <person name="Holt S."/>
            <person name="Cochrane G."/>
            <person name="Meng A."/>
            <person name="Brown T."/>
            <person name="Cohen L."/>
        </authorList>
    </citation>
    <scope>NUCLEOTIDE SEQUENCE</scope>
    <source>
        <strain evidence="3">SAG 11-49</strain>
    </source>
</reference>
<feature type="transmembrane region" description="Helical" evidence="1">
    <location>
        <begin position="163"/>
        <end position="183"/>
    </location>
</feature>
<evidence type="ECO:0000313" key="3">
    <source>
        <dbReference type="EMBL" id="CAD8693037.1"/>
    </source>
</evidence>
<dbReference type="PANTHER" id="PTHR46472">
    <property type="entry name" value="NUCLEOREDOXIN"/>
    <property type="match status" value="1"/>
</dbReference>
<evidence type="ECO:0000256" key="1">
    <source>
        <dbReference type="SAM" id="Phobius"/>
    </source>
</evidence>
<feature type="domain" description="Thioredoxin" evidence="2">
    <location>
        <begin position="1"/>
        <end position="172"/>
    </location>
</feature>
<dbReference type="EMBL" id="HBFB01030753">
    <property type="protein sequence ID" value="CAD8693037.1"/>
    <property type="molecule type" value="Transcribed_RNA"/>
</dbReference>
<proteinExistence type="predicted"/>
<dbReference type="GO" id="GO:0004791">
    <property type="term" value="F:thioredoxin-disulfide reductase (NADPH) activity"/>
    <property type="evidence" value="ECO:0007669"/>
    <property type="project" value="TreeGrafter"/>
</dbReference>
<dbReference type="GO" id="GO:0030178">
    <property type="term" value="P:negative regulation of Wnt signaling pathway"/>
    <property type="evidence" value="ECO:0007669"/>
    <property type="project" value="TreeGrafter"/>
</dbReference>
<keyword evidence="1" id="KW-0472">Membrane</keyword>
<name>A0A7S0S358_9CHLO</name>
<dbReference type="InterPro" id="IPR012336">
    <property type="entry name" value="Thioredoxin-like_fold"/>
</dbReference>
<keyword evidence="1" id="KW-0812">Transmembrane</keyword>
<dbReference type="PANTHER" id="PTHR46472:SF1">
    <property type="entry name" value="NUCLEOREDOXIN"/>
    <property type="match status" value="1"/>
</dbReference>
<protein>
    <recommendedName>
        <fullName evidence="2">Thioredoxin domain-containing protein</fullName>
    </recommendedName>
</protein>
<accession>A0A7S0S358</accession>
<dbReference type="InterPro" id="IPR013766">
    <property type="entry name" value="Thioredoxin_domain"/>
</dbReference>
<dbReference type="Gene3D" id="3.40.30.10">
    <property type="entry name" value="Glutaredoxin"/>
    <property type="match status" value="1"/>
</dbReference>
<dbReference type="GO" id="GO:0031397">
    <property type="term" value="P:negative regulation of protein ubiquitination"/>
    <property type="evidence" value="ECO:0007669"/>
    <property type="project" value="TreeGrafter"/>
</dbReference>
<dbReference type="CDD" id="cd02964">
    <property type="entry name" value="TryX_like_family"/>
    <property type="match status" value="1"/>
</dbReference>
<sequence length="186" mass="21441">MATTPEGESFSFTELLGEKLLAKELDQFVEVNTRERLDGKWVCLYFSAHWCPPCKAFTPILRKFYLYCLAKNKAMEVVFISADNNKQEFEDYYLKNMPWLTLAWDGNEPRRSRLSRRYQVLGIPSLVILSPEGKVANRNARAALVRDPEGKNFPWPGDEDRSVGGWVIPLIALLAILAIYWFFGQK</sequence>
<dbReference type="InterPro" id="IPR036249">
    <property type="entry name" value="Thioredoxin-like_sf"/>
</dbReference>